<dbReference type="InterPro" id="IPR000055">
    <property type="entry name" value="Restrct_endonuc_typeI_TRD"/>
</dbReference>
<keyword evidence="3" id="KW-0238">DNA-binding</keyword>
<dbReference type="CDD" id="cd17253">
    <property type="entry name" value="RMtype1_S_Eco933I-TRD2-CR2_like"/>
    <property type="match status" value="1"/>
</dbReference>
<gene>
    <name evidence="5" type="ORF">G3I71_07345</name>
</gene>
<reference evidence="5" key="1">
    <citation type="submission" date="2020-01" db="EMBL/GenBank/DDBJ databases">
        <title>Insect and environment-associated Actinomycetes.</title>
        <authorList>
            <person name="Currrie C."/>
            <person name="Chevrette M."/>
            <person name="Carlson C."/>
            <person name="Stubbendieck R."/>
            <person name="Wendt-Pienkowski E."/>
        </authorList>
    </citation>
    <scope>NUCLEOTIDE SEQUENCE</scope>
    <source>
        <strain evidence="5">SID12501</strain>
    </source>
</reference>
<protein>
    <recommendedName>
        <fullName evidence="4">Type I restriction modification DNA specificity domain-containing protein</fullName>
    </recommendedName>
</protein>
<dbReference type="GO" id="GO:0009307">
    <property type="term" value="P:DNA restriction-modification system"/>
    <property type="evidence" value="ECO:0007669"/>
    <property type="project" value="UniProtKB-KW"/>
</dbReference>
<keyword evidence="2" id="KW-0680">Restriction system</keyword>
<feature type="domain" description="Type I restriction modification DNA specificity" evidence="4">
    <location>
        <begin position="7"/>
        <end position="180"/>
    </location>
</feature>
<dbReference type="InterPro" id="IPR044946">
    <property type="entry name" value="Restrct_endonuc_typeI_TRD_sf"/>
</dbReference>
<evidence type="ECO:0000256" key="2">
    <source>
        <dbReference type="ARBA" id="ARBA00022747"/>
    </source>
</evidence>
<comment type="similarity">
    <text evidence="1">Belongs to the type-I restriction system S methylase family.</text>
</comment>
<organism evidence="5">
    <name type="scientific">Streptomyces sp. SID12501</name>
    <dbReference type="NCBI Taxonomy" id="2706042"/>
    <lineage>
        <taxon>Bacteria</taxon>
        <taxon>Bacillati</taxon>
        <taxon>Actinomycetota</taxon>
        <taxon>Actinomycetes</taxon>
        <taxon>Kitasatosporales</taxon>
        <taxon>Streptomycetaceae</taxon>
        <taxon>Streptomyces</taxon>
    </lineage>
</organism>
<dbReference type="GO" id="GO:0003677">
    <property type="term" value="F:DNA binding"/>
    <property type="evidence" value="ECO:0007669"/>
    <property type="project" value="UniProtKB-KW"/>
</dbReference>
<dbReference type="EMBL" id="JAAGLU010000005">
    <property type="protein sequence ID" value="NEC85646.1"/>
    <property type="molecule type" value="Genomic_DNA"/>
</dbReference>
<dbReference type="Gene3D" id="3.90.220.20">
    <property type="entry name" value="DNA methylase specificity domains"/>
    <property type="match status" value="2"/>
</dbReference>
<dbReference type="SUPFAM" id="SSF116734">
    <property type="entry name" value="DNA methylase specificity domain"/>
    <property type="match status" value="2"/>
</dbReference>
<accession>A0A6B3BMV8</accession>
<dbReference type="RefSeq" id="WP_164313095.1">
    <property type="nucleotide sequence ID" value="NZ_JAAGLU010000005.1"/>
</dbReference>
<dbReference type="InterPro" id="IPR052021">
    <property type="entry name" value="Type-I_RS_S_subunit"/>
</dbReference>
<evidence type="ECO:0000256" key="1">
    <source>
        <dbReference type="ARBA" id="ARBA00010923"/>
    </source>
</evidence>
<sequence>MRELAPGWTWSRVGDLFDMQLGKMLSKEASAGLEQRQYLTNKNVQWNRIDFEALNYMSFSSAEREKFRLGQGDLLVTEGGEVGRTAIWQGERDECYFQKSLHRLRSRGQIDPRYMLHYMNYAARWQMFTDSVGQTSIAHLPQDKFAEHLVVHPADLAEQRRIVEVIENFSALERGVEASIAKLQSVRQGALLDSMSRIQPEWAPVRDLGEVRMGKQLSPASRMGAGQWPYLRVANVYEGRIDYSDVNAMAFSAAERDTYGLMSGDILLNEGQENLMMVGRSALYDGAPGEFGFQNTLIRFRPGPAVVPEFAQAVFVWWRMNAVFAGIAEKTSISHLGGSRFGALLFPLIPVAAQRRIVESLDAVEDQRLTEVAELSKLRRLKQGFMDDLLSGRVVVSAVAV</sequence>
<comment type="caution">
    <text evidence="5">The sequence shown here is derived from an EMBL/GenBank/DDBJ whole genome shotgun (WGS) entry which is preliminary data.</text>
</comment>
<dbReference type="Pfam" id="PF01420">
    <property type="entry name" value="Methylase_S"/>
    <property type="match status" value="1"/>
</dbReference>
<name>A0A6B3BMV8_9ACTN</name>
<dbReference type="PANTHER" id="PTHR30408">
    <property type="entry name" value="TYPE-1 RESTRICTION ENZYME ECOKI SPECIFICITY PROTEIN"/>
    <property type="match status" value="1"/>
</dbReference>
<evidence type="ECO:0000259" key="4">
    <source>
        <dbReference type="Pfam" id="PF01420"/>
    </source>
</evidence>
<dbReference type="PANTHER" id="PTHR30408:SF12">
    <property type="entry name" value="TYPE I RESTRICTION ENZYME MJAVIII SPECIFICITY SUBUNIT"/>
    <property type="match status" value="1"/>
</dbReference>
<proteinExistence type="inferred from homology"/>
<dbReference type="AlphaFoldDB" id="A0A6B3BMV8"/>
<evidence type="ECO:0000256" key="3">
    <source>
        <dbReference type="ARBA" id="ARBA00023125"/>
    </source>
</evidence>
<evidence type="ECO:0000313" key="5">
    <source>
        <dbReference type="EMBL" id="NEC85646.1"/>
    </source>
</evidence>